<comment type="caution">
    <text evidence="1">The sequence shown here is derived from an EMBL/GenBank/DDBJ whole genome shotgun (WGS) entry which is preliminary data.</text>
</comment>
<organism evidence="1 2">
    <name type="scientific">Araneus ventricosus</name>
    <name type="common">Orbweaver spider</name>
    <name type="synonym">Epeira ventricosa</name>
    <dbReference type="NCBI Taxonomy" id="182803"/>
    <lineage>
        <taxon>Eukaryota</taxon>
        <taxon>Metazoa</taxon>
        <taxon>Ecdysozoa</taxon>
        <taxon>Arthropoda</taxon>
        <taxon>Chelicerata</taxon>
        <taxon>Arachnida</taxon>
        <taxon>Araneae</taxon>
        <taxon>Araneomorphae</taxon>
        <taxon>Entelegynae</taxon>
        <taxon>Araneoidea</taxon>
        <taxon>Araneidae</taxon>
        <taxon>Araneus</taxon>
    </lineage>
</organism>
<dbReference type="Proteomes" id="UP000499080">
    <property type="component" value="Unassembled WGS sequence"/>
</dbReference>
<dbReference type="EMBL" id="BGPR01021384">
    <property type="protein sequence ID" value="GBN86614.1"/>
    <property type="molecule type" value="Genomic_DNA"/>
</dbReference>
<evidence type="ECO:0000313" key="1">
    <source>
        <dbReference type="EMBL" id="GBN86614.1"/>
    </source>
</evidence>
<name>A0A4Y2SEF8_ARAVE</name>
<proteinExistence type="predicted"/>
<gene>
    <name evidence="1" type="ORF">AVEN_119608_1</name>
</gene>
<reference evidence="1 2" key="1">
    <citation type="journal article" date="2019" name="Sci. Rep.">
        <title>Orb-weaving spider Araneus ventricosus genome elucidates the spidroin gene catalogue.</title>
        <authorList>
            <person name="Kono N."/>
            <person name="Nakamura H."/>
            <person name="Ohtoshi R."/>
            <person name="Moran D.A.P."/>
            <person name="Shinohara A."/>
            <person name="Yoshida Y."/>
            <person name="Fujiwara M."/>
            <person name="Mori M."/>
            <person name="Tomita M."/>
            <person name="Arakawa K."/>
        </authorList>
    </citation>
    <scope>NUCLEOTIDE SEQUENCE [LARGE SCALE GENOMIC DNA]</scope>
</reference>
<sequence length="93" mass="10474">MFGSPIVPTSMLEKAERLKGQDRGCRLDYPISPIPGDECVLLCPLLCGVLYYRPRTKPFNSRALVGPYSPFRLSPFHRGTLLPNMLIKLALRL</sequence>
<protein>
    <submittedName>
        <fullName evidence="1">Uncharacterized protein</fullName>
    </submittedName>
</protein>
<dbReference type="AlphaFoldDB" id="A0A4Y2SEF8"/>
<evidence type="ECO:0000313" key="2">
    <source>
        <dbReference type="Proteomes" id="UP000499080"/>
    </source>
</evidence>
<accession>A0A4Y2SEF8</accession>
<keyword evidence="2" id="KW-1185">Reference proteome</keyword>